<evidence type="ECO:0000259" key="2">
    <source>
        <dbReference type="PROSITE" id="PS51352"/>
    </source>
</evidence>
<dbReference type="RefSeq" id="WP_127336732.1">
    <property type="nucleotide sequence ID" value="NZ_QWDM01000001.1"/>
</dbReference>
<dbReference type="AlphaFoldDB" id="A0A434ADG8"/>
<organism evidence="3 4">
    <name type="scientific">Flavobacterium cupreum</name>
    <dbReference type="NCBI Taxonomy" id="2133766"/>
    <lineage>
        <taxon>Bacteria</taxon>
        <taxon>Pseudomonadati</taxon>
        <taxon>Bacteroidota</taxon>
        <taxon>Flavobacteriia</taxon>
        <taxon>Flavobacteriales</taxon>
        <taxon>Flavobacteriaceae</taxon>
        <taxon>Flavobacterium</taxon>
    </lineage>
</organism>
<comment type="caution">
    <text evidence="3">The sequence shown here is derived from an EMBL/GenBank/DDBJ whole genome shotgun (WGS) entry which is preliminary data.</text>
</comment>
<sequence length="133" mass="14529">MKSLKKVLATALFAIVFTTGAYAQNSAKIIAVVKTASWCSVCKANETRAMEALKENNKDGAYQFVINNVTSPETAKPSVAEIEKLGLTKMMEPYMATGVVYLFDAKTKKPINQLVMSLSSEDLGRAMDHFKKG</sequence>
<feature type="signal peptide" evidence="1">
    <location>
        <begin position="1"/>
        <end position="23"/>
    </location>
</feature>
<protein>
    <recommendedName>
        <fullName evidence="2">Thioredoxin domain-containing protein</fullName>
    </recommendedName>
</protein>
<dbReference type="PROSITE" id="PS51352">
    <property type="entry name" value="THIOREDOXIN_2"/>
    <property type="match status" value="1"/>
</dbReference>
<proteinExistence type="predicted"/>
<dbReference type="SUPFAM" id="SSF52833">
    <property type="entry name" value="Thioredoxin-like"/>
    <property type="match status" value="1"/>
</dbReference>
<keyword evidence="1" id="KW-0732">Signal</keyword>
<reference evidence="4" key="1">
    <citation type="journal article" date="2019" name="Syst. Appl. Microbiol.">
        <title>Flavobacterium circumlabens sp. nov. and Flavobacterium cupreum sp. nov., two psychrotrophic species isolated from Antarctic environmental samples.</title>
        <authorList>
            <person name="Kralova S."/>
            <person name="Busse H.-J."/>
            <person name="Svec P."/>
            <person name="Maslanova I."/>
            <person name="Stankova E."/>
            <person name="Bartak M."/>
            <person name="Sedlacek I."/>
        </authorList>
    </citation>
    <scope>NUCLEOTIDE SEQUENCE [LARGE SCALE GENOMIC DNA]</scope>
    <source>
        <strain evidence="4">CCM 8825</strain>
    </source>
</reference>
<feature type="domain" description="Thioredoxin" evidence="2">
    <location>
        <begin position="4"/>
        <end position="132"/>
    </location>
</feature>
<keyword evidence="4" id="KW-1185">Reference proteome</keyword>
<feature type="chain" id="PRO_5019008530" description="Thioredoxin domain-containing protein" evidence="1">
    <location>
        <begin position="24"/>
        <end position="133"/>
    </location>
</feature>
<evidence type="ECO:0000313" key="3">
    <source>
        <dbReference type="EMBL" id="RUT72429.1"/>
    </source>
</evidence>
<name>A0A434ADG8_9FLAO</name>
<dbReference type="Gene3D" id="3.40.30.10">
    <property type="entry name" value="Glutaredoxin"/>
    <property type="match status" value="1"/>
</dbReference>
<dbReference type="Proteomes" id="UP000288102">
    <property type="component" value="Unassembled WGS sequence"/>
</dbReference>
<dbReference type="InterPro" id="IPR036249">
    <property type="entry name" value="Thioredoxin-like_sf"/>
</dbReference>
<evidence type="ECO:0000313" key="4">
    <source>
        <dbReference type="Proteomes" id="UP000288102"/>
    </source>
</evidence>
<accession>A0A434ADG8</accession>
<dbReference type="EMBL" id="QWDM01000001">
    <property type="protein sequence ID" value="RUT72429.1"/>
    <property type="molecule type" value="Genomic_DNA"/>
</dbReference>
<evidence type="ECO:0000256" key="1">
    <source>
        <dbReference type="SAM" id="SignalP"/>
    </source>
</evidence>
<gene>
    <name evidence="3" type="ORF">D0817_02145</name>
</gene>
<dbReference type="InterPro" id="IPR013766">
    <property type="entry name" value="Thioredoxin_domain"/>
</dbReference>
<dbReference type="OrthoDB" id="680862at2"/>